<dbReference type="SUPFAM" id="SSF54403">
    <property type="entry name" value="Cystatin/monellin"/>
    <property type="match status" value="1"/>
</dbReference>
<evidence type="ECO:0000256" key="3">
    <source>
        <dbReference type="ARBA" id="ARBA00022704"/>
    </source>
</evidence>
<dbReference type="OrthoDB" id="1625419at2759"/>
<dbReference type="Gene3D" id="3.10.450.10">
    <property type="match status" value="1"/>
</dbReference>
<dbReference type="InterPro" id="IPR006462">
    <property type="entry name" value="MS5"/>
</dbReference>
<dbReference type="CDD" id="cd00042">
    <property type="entry name" value="CY"/>
    <property type="match status" value="1"/>
</dbReference>
<reference evidence="7" key="1">
    <citation type="submission" date="2025-08" db="UniProtKB">
        <authorList>
            <consortium name="RefSeq"/>
        </authorList>
    </citation>
    <scope>IDENTIFICATION</scope>
</reference>
<keyword evidence="2" id="KW-0646">Protease inhibitor</keyword>
<evidence type="ECO:0000256" key="1">
    <source>
        <dbReference type="ARBA" id="ARBA00007233"/>
    </source>
</evidence>
<sequence>MASSAHPLPPTDRASPEPPEKKQKLMSEGSDEENRKSVSDGSGEERTDSTGCDMAEEYYCNNYLFDCDGEPEEDSDGDLLVCNLVAHLRGKFDLEGPRAQDWRKCADFSELALKKYNNDNGTNYELVEVVKVNMRIVSGVIFYITFTAKDADATDGVPEVFQARVVNLINNGVEVCLCRLKPTN</sequence>
<dbReference type="RefSeq" id="XP_019703062.1">
    <property type="nucleotide sequence ID" value="XM_019847503.2"/>
</dbReference>
<comment type="similarity">
    <text evidence="1">Belongs to the cystatin family. Phytocystatin subfamily.</text>
</comment>
<dbReference type="AlphaFoldDB" id="A0A6J0PEX4"/>
<feature type="compositionally biased region" description="Basic and acidic residues" evidence="4">
    <location>
        <begin position="32"/>
        <end position="48"/>
    </location>
</feature>
<dbReference type="InterPro" id="IPR006525">
    <property type="entry name" value="Cystatin-related_pln"/>
</dbReference>
<dbReference type="InParanoid" id="A0A6J0PEX4"/>
<accession>A0A6J0PEX4</accession>
<dbReference type="InterPro" id="IPR000010">
    <property type="entry name" value="Cystatin_dom"/>
</dbReference>
<organism evidence="6 7">
    <name type="scientific">Elaeis guineensis var. tenera</name>
    <name type="common">Oil palm</name>
    <dbReference type="NCBI Taxonomy" id="51953"/>
    <lineage>
        <taxon>Eukaryota</taxon>
        <taxon>Viridiplantae</taxon>
        <taxon>Streptophyta</taxon>
        <taxon>Embryophyta</taxon>
        <taxon>Tracheophyta</taxon>
        <taxon>Spermatophyta</taxon>
        <taxon>Magnoliopsida</taxon>
        <taxon>Liliopsida</taxon>
        <taxon>Arecaceae</taxon>
        <taxon>Arecoideae</taxon>
        <taxon>Cocoseae</taxon>
        <taxon>Elaeidinae</taxon>
        <taxon>Elaeis</taxon>
    </lineage>
</organism>
<dbReference type="Pfam" id="PF00031">
    <property type="entry name" value="Cystatin"/>
    <property type="match status" value="1"/>
</dbReference>
<evidence type="ECO:0000259" key="5">
    <source>
        <dbReference type="Pfam" id="PF00031"/>
    </source>
</evidence>
<keyword evidence="6" id="KW-1185">Reference proteome</keyword>
<dbReference type="GO" id="GO:0004869">
    <property type="term" value="F:cysteine-type endopeptidase inhibitor activity"/>
    <property type="evidence" value="ECO:0007669"/>
    <property type="project" value="UniProtKB-KW"/>
</dbReference>
<evidence type="ECO:0000256" key="4">
    <source>
        <dbReference type="SAM" id="MobiDB-lite"/>
    </source>
</evidence>
<feature type="region of interest" description="Disordered" evidence="4">
    <location>
        <begin position="1"/>
        <end position="50"/>
    </location>
</feature>
<evidence type="ECO:0000313" key="6">
    <source>
        <dbReference type="Proteomes" id="UP000504607"/>
    </source>
</evidence>
<proteinExistence type="inferred from homology"/>
<evidence type="ECO:0000256" key="2">
    <source>
        <dbReference type="ARBA" id="ARBA00022690"/>
    </source>
</evidence>
<name>A0A6J0PEX4_ELAGV</name>
<keyword evidence="3" id="KW-0789">Thiol protease inhibitor</keyword>
<dbReference type="InterPro" id="IPR046350">
    <property type="entry name" value="Cystatin_sf"/>
</dbReference>
<protein>
    <submittedName>
        <fullName evidence="7">Uncharacterized protein LOC105035980</fullName>
    </submittedName>
</protein>
<feature type="compositionally biased region" description="Basic and acidic residues" evidence="4">
    <location>
        <begin position="14"/>
        <end position="25"/>
    </location>
</feature>
<dbReference type="NCBIfam" id="TIGR01638">
    <property type="entry name" value="Atha_cystat_rel"/>
    <property type="match status" value="1"/>
</dbReference>
<feature type="domain" description="Cystatin" evidence="5">
    <location>
        <begin position="111"/>
        <end position="163"/>
    </location>
</feature>
<dbReference type="PANTHER" id="PTHR31260:SF28">
    <property type="entry name" value="CYSTATIN DOMAIN PROTEIN"/>
    <property type="match status" value="1"/>
</dbReference>
<dbReference type="Proteomes" id="UP000504607">
    <property type="component" value="Unplaced"/>
</dbReference>
<dbReference type="PANTHER" id="PTHR31260">
    <property type="entry name" value="CYSTATIN/MONELLIN SUPERFAMILY PROTEIN"/>
    <property type="match status" value="1"/>
</dbReference>
<gene>
    <name evidence="7" type="primary">LOC105035980</name>
</gene>
<evidence type="ECO:0000313" key="7">
    <source>
        <dbReference type="RefSeq" id="XP_019703062.1"/>
    </source>
</evidence>